<keyword evidence="2" id="KW-1185">Reference proteome</keyword>
<accession>A0A9K3GN68</accession>
<reference evidence="1 2" key="1">
    <citation type="journal article" date="2018" name="PLoS ONE">
        <title>The draft genome of Kipferlia bialata reveals reductive genome evolution in fornicate parasites.</title>
        <authorList>
            <person name="Tanifuji G."/>
            <person name="Takabayashi S."/>
            <person name="Kume K."/>
            <person name="Takagi M."/>
            <person name="Nakayama T."/>
            <person name="Kamikawa R."/>
            <person name="Inagaki Y."/>
            <person name="Hashimoto T."/>
        </authorList>
    </citation>
    <scope>NUCLEOTIDE SEQUENCE [LARGE SCALE GENOMIC DNA]</scope>
    <source>
        <strain evidence="1">NY0173</strain>
    </source>
</reference>
<proteinExistence type="predicted"/>
<protein>
    <submittedName>
        <fullName evidence="1">Uncharacterized protein</fullName>
    </submittedName>
</protein>
<evidence type="ECO:0000313" key="2">
    <source>
        <dbReference type="Proteomes" id="UP000265618"/>
    </source>
</evidence>
<sequence>CMCEVGPQRVLFVCETREDYSCALGASDTEEESETIGTDTLDDGDPTHNTVIVTFDSDLAVTDTEWFCLDIGRLQLHDQCVDVSLSAWLVDGYVVLVARYYFGQSFSKSRYHVFRLSLDTLEVEQMPPQMAHVATSYSTTDGCSLSHTTGTGGIISEWTGNPRQFRMGDRLFFIGECKTILYQEPQLVLLTLCPSTASWEVLQPPPETLRRELHAMQESKSLVPPSVVGDTAYFWRRSAKSALR</sequence>
<dbReference type="EMBL" id="BDIP01004105">
    <property type="protein sequence ID" value="GIQ88485.1"/>
    <property type="molecule type" value="Genomic_DNA"/>
</dbReference>
<dbReference type="AlphaFoldDB" id="A0A9K3GN68"/>
<feature type="non-terminal residue" evidence="1">
    <location>
        <position position="1"/>
    </location>
</feature>
<evidence type="ECO:0000313" key="1">
    <source>
        <dbReference type="EMBL" id="GIQ88485.1"/>
    </source>
</evidence>
<gene>
    <name evidence="1" type="ORF">KIPB_010739</name>
</gene>
<name>A0A9K3GN68_9EUKA</name>
<dbReference type="Proteomes" id="UP000265618">
    <property type="component" value="Unassembled WGS sequence"/>
</dbReference>
<comment type="caution">
    <text evidence="1">The sequence shown here is derived from an EMBL/GenBank/DDBJ whole genome shotgun (WGS) entry which is preliminary data.</text>
</comment>
<organism evidence="1 2">
    <name type="scientific">Kipferlia bialata</name>
    <dbReference type="NCBI Taxonomy" id="797122"/>
    <lineage>
        <taxon>Eukaryota</taxon>
        <taxon>Metamonada</taxon>
        <taxon>Carpediemonas-like organisms</taxon>
        <taxon>Kipferlia</taxon>
    </lineage>
</organism>